<dbReference type="EMBL" id="SMMG02000002">
    <property type="protein sequence ID" value="KAA3483884.1"/>
    <property type="molecule type" value="Genomic_DNA"/>
</dbReference>
<protein>
    <submittedName>
        <fullName evidence="2">Integrase</fullName>
    </submittedName>
</protein>
<name>A0A5B6WRZ9_9ROSI</name>
<gene>
    <name evidence="2" type="ORF">EPI10_006016</name>
</gene>
<feature type="domain" description="Integrase zinc-binding" evidence="1">
    <location>
        <begin position="41"/>
        <end position="90"/>
    </location>
</feature>
<dbReference type="InterPro" id="IPR052160">
    <property type="entry name" value="Gypsy_RT_Integrase-like"/>
</dbReference>
<dbReference type="Proteomes" id="UP000325315">
    <property type="component" value="Unassembled WGS sequence"/>
</dbReference>
<dbReference type="OrthoDB" id="1001619at2759"/>
<organism evidence="2 3">
    <name type="scientific">Gossypium australe</name>
    <dbReference type="NCBI Taxonomy" id="47621"/>
    <lineage>
        <taxon>Eukaryota</taxon>
        <taxon>Viridiplantae</taxon>
        <taxon>Streptophyta</taxon>
        <taxon>Embryophyta</taxon>
        <taxon>Tracheophyta</taxon>
        <taxon>Spermatophyta</taxon>
        <taxon>Magnoliopsida</taxon>
        <taxon>eudicotyledons</taxon>
        <taxon>Gunneridae</taxon>
        <taxon>Pentapetalae</taxon>
        <taxon>rosids</taxon>
        <taxon>malvids</taxon>
        <taxon>Malvales</taxon>
        <taxon>Malvaceae</taxon>
        <taxon>Malvoideae</taxon>
        <taxon>Gossypium</taxon>
    </lineage>
</organism>
<evidence type="ECO:0000259" key="1">
    <source>
        <dbReference type="Pfam" id="PF17921"/>
    </source>
</evidence>
<evidence type="ECO:0000313" key="3">
    <source>
        <dbReference type="Proteomes" id="UP000325315"/>
    </source>
</evidence>
<evidence type="ECO:0000313" key="2">
    <source>
        <dbReference type="EMBL" id="KAA3483884.1"/>
    </source>
</evidence>
<proteinExistence type="predicted"/>
<reference evidence="3" key="1">
    <citation type="journal article" date="2019" name="Plant Biotechnol. J.">
        <title>Genome sequencing of the Australian wild diploid species Gossypium australe highlights disease resistance and delayed gland morphogenesis.</title>
        <authorList>
            <person name="Cai Y."/>
            <person name="Cai X."/>
            <person name="Wang Q."/>
            <person name="Wang P."/>
            <person name="Zhang Y."/>
            <person name="Cai C."/>
            <person name="Xu Y."/>
            <person name="Wang K."/>
            <person name="Zhou Z."/>
            <person name="Wang C."/>
            <person name="Geng S."/>
            <person name="Li B."/>
            <person name="Dong Q."/>
            <person name="Hou Y."/>
            <person name="Wang H."/>
            <person name="Ai P."/>
            <person name="Liu Z."/>
            <person name="Yi F."/>
            <person name="Sun M."/>
            <person name="An G."/>
            <person name="Cheng J."/>
            <person name="Zhang Y."/>
            <person name="Shi Q."/>
            <person name="Xie Y."/>
            <person name="Shi X."/>
            <person name="Chang Y."/>
            <person name="Huang F."/>
            <person name="Chen Y."/>
            <person name="Hong S."/>
            <person name="Mi L."/>
            <person name="Sun Q."/>
            <person name="Zhang L."/>
            <person name="Zhou B."/>
            <person name="Peng R."/>
            <person name="Zhang X."/>
            <person name="Liu F."/>
        </authorList>
    </citation>
    <scope>NUCLEOTIDE SEQUENCE [LARGE SCALE GENOMIC DNA]</scope>
    <source>
        <strain evidence="3">cv. PA1801</strain>
    </source>
</reference>
<dbReference type="Gene3D" id="1.10.340.70">
    <property type="match status" value="1"/>
</dbReference>
<accession>A0A5B6WRZ9</accession>
<dbReference type="AlphaFoldDB" id="A0A5B6WRZ9"/>
<dbReference type="Pfam" id="PF17921">
    <property type="entry name" value="Integrase_H2C2"/>
    <property type="match status" value="1"/>
</dbReference>
<dbReference type="PANTHER" id="PTHR47266">
    <property type="entry name" value="ENDONUCLEASE-RELATED"/>
    <property type="match status" value="1"/>
</dbReference>
<comment type="caution">
    <text evidence="2">The sequence shown here is derived from an EMBL/GenBank/DDBJ whole genome shotgun (WGS) entry which is preliminary data.</text>
</comment>
<keyword evidence="3" id="KW-1185">Reference proteome</keyword>
<dbReference type="InterPro" id="IPR041588">
    <property type="entry name" value="Integrase_H2C2"/>
</dbReference>
<sequence>MTQLRKRKWFIKAQQKNFSIDDRGYLRFCNQICISKVINVKDLILRETHESPFAIHTRKKMYRDLREMYWWPGMKKEIVEFVTECLTCQQIWECITMDFIMGLSLSPSKRNVIWVIVDQFMKSAHFLAVRIDWSVPKLVELYI</sequence>